<evidence type="ECO:0000313" key="7">
    <source>
        <dbReference type="EMBL" id="KEI44505.1"/>
    </source>
</evidence>
<feature type="transmembrane region" description="Helical" evidence="6">
    <location>
        <begin position="6"/>
        <end position="26"/>
    </location>
</feature>
<feature type="transmembrane region" description="Helical" evidence="6">
    <location>
        <begin position="144"/>
        <end position="164"/>
    </location>
</feature>
<organism evidence="7 8">
    <name type="scientific">Saccharopolyspora rectivirgula</name>
    <dbReference type="NCBI Taxonomy" id="28042"/>
    <lineage>
        <taxon>Bacteria</taxon>
        <taxon>Bacillati</taxon>
        <taxon>Actinomycetota</taxon>
        <taxon>Actinomycetes</taxon>
        <taxon>Pseudonocardiales</taxon>
        <taxon>Pseudonocardiaceae</taxon>
        <taxon>Saccharopolyspora</taxon>
    </lineage>
</organism>
<keyword evidence="3 6" id="KW-0812">Transmembrane</keyword>
<evidence type="ECO:0000256" key="5">
    <source>
        <dbReference type="ARBA" id="ARBA00023136"/>
    </source>
</evidence>
<feature type="transmembrane region" description="Helical" evidence="6">
    <location>
        <begin position="38"/>
        <end position="63"/>
    </location>
</feature>
<name>A0A073AYM7_9PSEU</name>
<keyword evidence="4 6" id="KW-1133">Transmembrane helix</keyword>
<evidence type="ECO:0000256" key="4">
    <source>
        <dbReference type="ARBA" id="ARBA00022989"/>
    </source>
</evidence>
<dbReference type="eggNOG" id="COG1280">
    <property type="taxonomic scope" value="Bacteria"/>
</dbReference>
<evidence type="ECO:0000256" key="2">
    <source>
        <dbReference type="ARBA" id="ARBA00022475"/>
    </source>
</evidence>
<dbReference type="STRING" id="28042.GU90_10080"/>
<sequence length="203" mass="21222">MHIAWGPFLVALFVIVVVPGPDFVMVTSNAATKTKYGWLAAAGVTCGLLVHATAATAGLSALLVTVPGALLVVKAVGAAYLIWMGVQLLRQAGKSGGQFTAAAPPRSGLSVFLRGLLTDVLNPKIMLMFLTLLPQAMDAGGDPVAQASLLSAVTVAAFAAWWLLVIPSVRWFARFIADARRRKVFERCCGSALLVMATSVALS</sequence>
<keyword evidence="8" id="KW-1185">Reference proteome</keyword>
<keyword evidence="2" id="KW-1003">Cell membrane</keyword>
<dbReference type="GO" id="GO:0015171">
    <property type="term" value="F:amino acid transmembrane transporter activity"/>
    <property type="evidence" value="ECO:0007669"/>
    <property type="project" value="TreeGrafter"/>
</dbReference>
<accession>A0A073AYM7</accession>
<dbReference type="PANTHER" id="PTHR30086">
    <property type="entry name" value="ARGININE EXPORTER PROTEIN ARGO"/>
    <property type="match status" value="1"/>
</dbReference>
<dbReference type="PANTHER" id="PTHR30086:SF20">
    <property type="entry name" value="ARGININE EXPORTER PROTEIN ARGO-RELATED"/>
    <property type="match status" value="1"/>
</dbReference>
<evidence type="ECO:0000256" key="1">
    <source>
        <dbReference type="ARBA" id="ARBA00004651"/>
    </source>
</evidence>
<dbReference type="GO" id="GO:0005886">
    <property type="term" value="C:plasma membrane"/>
    <property type="evidence" value="ECO:0007669"/>
    <property type="project" value="UniProtKB-SubCell"/>
</dbReference>
<evidence type="ECO:0000313" key="8">
    <source>
        <dbReference type="Proteomes" id="UP000031419"/>
    </source>
</evidence>
<comment type="caution">
    <text evidence="7">The sequence shown here is derived from an EMBL/GenBank/DDBJ whole genome shotgun (WGS) entry which is preliminary data.</text>
</comment>
<evidence type="ECO:0000256" key="6">
    <source>
        <dbReference type="SAM" id="Phobius"/>
    </source>
</evidence>
<proteinExistence type="predicted"/>
<dbReference type="OrthoDB" id="581870at2"/>
<dbReference type="RefSeq" id="WP_029719436.1">
    <property type="nucleotide sequence ID" value="NZ_JAJUIW010000003.1"/>
</dbReference>
<dbReference type="InterPro" id="IPR001123">
    <property type="entry name" value="LeuE-type"/>
</dbReference>
<comment type="subcellular location">
    <subcellularLocation>
        <location evidence="1">Cell membrane</location>
        <topology evidence="1">Multi-pass membrane protein</topology>
    </subcellularLocation>
</comment>
<protein>
    <submittedName>
        <fullName evidence="7">Lysine transporter LysE</fullName>
    </submittedName>
</protein>
<gene>
    <name evidence="7" type="ORF">GU90_10080</name>
</gene>
<dbReference type="Pfam" id="PF01810">
    <property type="entry name" value="LysE"/>
    <property type="match status" value="1"/>
</dbReference>
<dbReference type="EMBL" id="JNVU01000025">
    <property type="protein sequence ID" value="KEI44505.1"/>
    <property type="molecule type" value="Genomic_DNA"/>
</dbReference>
<reference evidence="7 8" key="1">
    <citation type="submission" date="2014-06" db="EMBL/GenBank/DDBJ databases">
        <title>Saccharopolyspora rectivirgula DSM-43113 Genome sequencing.</title>
        <authorList>
            <person name="Barrera C."/>
            <person name="Millon L."/>
            <person name="Rognon B."/>
            <person name="Zaugg C."/>
            <person name="Monod M."/>
        </authorList>
    </citation>
    <scope>NUCLEOTIDE SEQUENCE [LARGE SCALE GENOMIC DNA]</scope>
    <source>
        <strain evidence="7 8">DSM 43113</strain>
    </source>
</reference>
<keyword evidence="5 6" id="KW-0472">Membrane</keyword>
<evidence type="ECO:0000256" key="3">
    <source>
        <dbReference type="ARBA" id="ARBA00022692"/>
    </source>
</evidence>
<feature type="transmembrane region" description="Helical" evidence="6">
    <location>
        <begin position="111"/>
        <end position="132"/>
    </location>
</feature>
<dbReference type="Proteomes" id="UP000031419">
    <property type="component" value="Unassembled WGS sequence"/>
</dbReference>
<dbReference type="AlphaFoldDB" id="A0A073AYM7"/>
<feature type="transmembrane region" description="Helical" evidence="6">
    <location>
        <begin position="69"/>
        <end position="90"/>
    </location>
</feature>